<evidence type="ECO:0000313" key="2">
    <source>
        <dbReference type="EMBL" id="KAJ4498875.1"/>
    </source>
</evidence>
<name>A0ABQ8VR79_9AGAR</name>
<dbReference type="InterPro" id="IPR036887">
    <property type="entry name" value="HTH_APSES_sf"/>
</dbReference>
<proteinExistence type="predicted"/>
<dbReference type="Proteomes" id="UP001150217">
    <property type="component" value="Unassembled WGS sequence"/>
</dbReference>
<keyword evidence="3" id="KW-1185">Reference proteome</keyword>
<dbReference type="PROSITE" id="PS51299">
    <property type="entry name" value="HTH_APSES"/>
    <property type="match status" value="1"/>
</dbReference>
<dbReference type="Gene3D" id="3.10.260.10">
    <property type="entry name" value="Transcription regulator HTH, APSES-type DNA-binding domain"/>
    <property type="match status" value="1"/>
</dbReference>
<reference evidence="2" key="1">
    <citation type="submission" date="2022-08" db="EMBL/GenBank/DDBJ databases">
        <title>A Global Phylogenomic Analysis of the Shiitake Genus Lentinula.</title>
        <authorList>
            <consortium name="DOE Joint Genome Institute"/>
            <person name="Sierra-Patev S."/>
            <person name="Min B."/>
            <person name="Naranjo-Ortiz M."/>
            <person name="Looney B."/>
            <person name="Konkel Z."/>
            <person name="Slot J.C."/>
            <person name="Sakamoto Y."/>
            <person name="Steenwyk J.L."/>
            <person name="Rokas A."/>
            <person name="Carro J."/>
            <person name="Camarero S."/>
            <person name="Ferreira P."/>
            <person name="Molpeceres G."/>
            <person name="Ruiz-Duenas F.J."/>
            <person name="Serrano A."/>
            <person name="Henrissat B."/>
            <person name="Drula E."/>
            <person name="Hughes K.W."/>
            <person name="Mata J.L."/>
            <person name="Ishikawa N.K."/>
            <person name="Vargas-Isla R."/>
            <person name="Ushijima S."/>
            <person name="Smith C.A."/>
            <person name="Ahrendt S."/>
            <person name="Andreopoulos W."/>
            <person name="He G."/>
            <person name="Labutti K."/>
            <person name="Lipzen A."/>
            <person name="Ng V."/>
            <person name="Riley R."/>
            <person name="Sandor L."/>
            <person name="Barry K."/>
            <person name="Martinez A.T."/>
            <person name="Xiao Y."/>
            <person name="Gibbons J.G."/>
            <person name="Terashima K."/>
            <person name="Grigoriev I.V."/>
            <person name="Hibbett D.S."/>
        </authorList>
    </citation>
    <scope>NUCLEOTIDE SEQUENCE</scope>
    <source>
        <strain evidence="2">RHP3577 ss4</strain>
    </source>
</reference>
<gene>
    <name evidence="2" type="ORF">C8R41DRAFT_755772</name>
</gene>
<protein>
    <recommendedName>
        <fullName evidence="1">HTH APSES-type domain-containing protein</fullName>
    </recommendedName>
</protein>
<dbReference type="EMBL" id="JANVFT010000013">
    <property type="protein sequence ID" value="KAJ4498875.1"/>
    <property type="molecule type" value="Genomic_DNA"/>
</dbReference>
<dbReference type="InterPro" id="IPR003163">
    <property type="entry name" value="Tscrpt_reg_HTH_APSES-type"/>
</dbReference>
<organism evidence="2 3">
    <name type="scientific">Lentinula lateritia</name>
    <dbReference type="NCBI Taxonomy" id="40482"/>
    <lineage>
        <taxon>Eukaryota</taxon>
        <taxon>Fungi</taxon>
        <taxon>Dikarya</taxon>
        <taxon>Basidiomycota</taxon>
        <taxon>Agaricomycotina</taxon>
        <taxon>Agaricomycetes</taxon>
        <taxon>Agaricomycetidae</taxon>
        <taxon>Agaricales</taxon>
        <taxon>Marasmiineae</taxon>
        <taxon>Omphalotaceae</taxon>
        <taxon>Lentinula</taxon>
    </lineage>
</organism>
<sequence>MFQVSHPAEIHHHLSLTSLSTQSATSNVDRNKSTNIQPFPSTVHRVIEVQYQTSTDPTGYISVFQYPLNGHVMMMNKYDGYVLWSALWKGMRKLVDAIETFKMYPLIMQAIRNIKDGSSAIQGTWLPYDVARNLALRIGWNIKEDLIPLFG</sequence>
<evidence type="ECO:0000313" key="3">
    <source>
        <dbReference type="Proteomes" id="UP001150217"/>
    </source>
</evidence>
<feature type="domain" description="HTH APSES-type" evidence="1">
    <location>
        <begin position="50"/>
        <end position="151"/>
    </location>
</feature>
<comment type="caution">
    <text evidence="2">The sequence shown here is derived from an EMBL/GenBank/DDBJ whole genome shotgun (WGS) entry which is preliminary data.</text>
</comment>
<accession>A0ABQ8VR79</accession>
<dbReference type="SUPFAM" id="SSF54616">
    <property type="entry name" value="DNA-binding domain of Mlu1-box binding protein MBP1"/>
    <property type="match status" value="1"/>
</dbReference>
<evidence type="ECO:0000259" key="1">
    <source>
        <dbReference type="PROSITE" id="PS51299"/>
    </source>
</evidence>